<proteinExistence type="inferred from homology"/>
<organism evidence="2 3">
    <name type="scientific">Lentilactobacillus senioris DSM 24302 = JCM 17472</name>
    <dbReference type="NCBI Taxonomy" id="1423802"/>
    <lineage>
        <taxon>Bacteria</taxon>
        <taxon>Bacillati</taxon>
        <taxon>Bacillota</taxon>
        <taxon>Bacilli</taxon>
        <taxon>Lactobacillales</taxon>
        <taxon>Lactobacillaceae</taxon>
        <taxon>Lentilactobacillus</taxon>
    </lineage>
</organism>
<accession>A0A0R2CQ73</accession>
<evidence type="ECO:0000313" key="3">
    <source>
        <dbReference type="Proteomes" id="UP000051256"/>
    </source>
</evidence>
<sequence length="118" mass="13561">MELKMADKIMETATELQKELKNTPQFEELKQAYGNMKADTKSFDLFKDFQEVQLNLQKKQMAGMEPSDDELKQAHDLASQLEKVPAITELMNKEQAVNQLLGQINQVVTEPISDLYRN</sequence>
<dbReference type="HAMAP" id="MF_01526">
    <property type="entry name" value="UPF0342"/>
    <property type="match status" value="1"/>
</dbReference>
<evidence type="ECO:0000313" key="2">
    <source>
        <dbReference type="EMBL" id="KRM93969.1"/>
    </source>
</evidence>
<dbReference type="STRING" id="1423802.FC56_GL000690"/>
<name>A0A0R2CQ73_9LACO</name>
<dbReference type="InterPro" id="IPR023378">
    <property type="entry name" value="YheA/YmcA-like_dom_sf"/>
</dbReference>
<dbReference type="EMBL" id="AYZR01000008">
    <property type="protein sequence ID" value="KRM93969.1"/>
    <property type="molecule type" value="Genomic_DNA"/>
</dbReference>
<dbReference type="Proteomes" id="UP000051256">
    <property type="component" value="Unassembled WGS sequence"/>
</dbReference>
<dbReference type="Gene3D" id="1.20.1500.10">
    <property type="entry name" value="YheA/YmcA-like"/>
    <property type="match status" value="1"/>
</dbReference>
<dbReference type="InterPro" id="IPR010368">
    <property type="entry name" value="Com_YlbF"/>
</dbReference>
<comment type="similarity">
    <text evidence="1">Belongs to the UPF0342 family.</text>
</comment>
<keyword evidence="3" id="KW-1185">Reference proteome</keyword>
<reference evidence="2 3" key="1">
    <citation type="journal article" date="2015" name="Genome Announc.">
        <title>Expanding the biotechnology potential of lactobacilli through comparative genomics of 213 strains and associated genera.</title>
        <authorList>
            <person name="Sun Z."/>
            <person name="Harris H.M."/>
            <person name="McCann A."/>
            <person name="Guo C."/>
            <person name="Argimon S."/>
            <person name="Zhang W."/>
            <person name="Yang X."/>
            <person name="Jeffery I.B."/>
            <person name="Cooney J.C."/>
            <person name="Kagawa T.F."/>
            <person name="Liu W."/>
            <person name="Song Y."/>
            <person name="Salvetti E."/>
            <person name="Wrobel A."/>
            <person name="Rasinkangas P."/>
            <person name="Parkhill J."/>
            <person name="Rea M.C."/>
            <person name="O'Sullivan O."/>
            <person name="Ritari J."/>
            <person name="Douillard F.P."/>
            <person name="Paul Ross R."/>
            <person name="Yang R."/>
            <person name="Briner A.E."/>
            <person name="Felis G.E."/>
            <person name="de Vos W.M."/>
            <person name="Barrangou R."/>
            <person name="Klaenhammer T.R."/>
            <person name="Caufield P.W."/>
            <person name="Cui Y."/>
            <person name="Zhang H."/>
            <person name="O'Toole P.W."/>
        </authorList>
    </citation>
    <scope>NUCLEOTIDE SEQUENCE [LARGE SCALE GENOMIC DNA]</scope>
    <source>
        <strain evidence="2 3">DSM 24302</strain>
    </source>
</reference>
<evidence type="ECO:0000256" key="1">
    <source>
        <dbReference type="HAMAP-Rule" id="MF_01526"/>
    </source>
</evidence>
<dbReference type="AlphaFoldDB" id="A0A0R2CQ73"/>
<protein>
    <recommendedName>
        <fullName evidence="1">UPF0342 protein FC56_GL000690</fullName>
    </recommendedName>
</protein>
<dbReference type="PATRIC" id="fig|1423802.4.peg.701"/>
<dbReference type="SUPFAM" id="SSF158622">
    <property type="entry name" value="YheA/YmcA-like"/>
    <property type="match status" value="1"/>
</dbReference>
<gene>
    <name evidence="2" type="ORF">FC56_GL000690</name>
</gene>
<dbReference type="Pfam" id="PF06133">
    <property type="entry name" value="Com_YlbF"/>
    <property type="match status" value="1"/>
</dbReference>
<comment type="caution">
    <text evidence="2">The sequence shown here is derived from an EMBL/GenBank/DDBJ whole genome shotgun (WGS) entry which is preliminary data.</text>
</comment>